<evidence type="ECO:0000259" key="3">
    <source>
        <dbReference type="Pfam" id="PF23865"/>
    </source>
</evidence>
<gene>
    <name evidence="4" type="ORF">MIND_01243900</name>
</gene>
<name>A0A8H6S3R3_9AGAR</name>
<dbReference type="RefSeq" id="XP_037214895.1">
    <property type="nucleotide sequence ID" value="XM_037368927.1"/>
</dbReference>
<protein>
    <recommendedName>
        <fullName evidence="3">DUF7223 domain-containing protein</fullName>
    </recommendedName>
</protein>
<dbReference type="InterPro" id="IPR055647">
    <property type="entry name" value="DUF7223"/>
</dbReference>
<dbReference type="EMBL" id="JACAZF010000012">
    <property type="protein sequence ID" value="KAF7292168.1"/>
    <property type="molecule type" value="Genomic_DNA"/>
</dbReference>
<evidence type="ECO:0000256" key="1">
    <source>
        <dbReference type="SAM" id="MobiDB-lite"/>
    </source>
</evidence>
<evidence type="ECO:0000313" key="5">
    <source>
        <dbReference type="Proteomes" id="UP000636479"/>
    </source>
</evidence>
<feature type="chain" id="PRO_5034592461" description="DUF7223 domain-containing protein" evidence="2">
    <location>
        <begin position="18"/>
        <end position="582"/>
    </location>
</feature>
<dbReference type="OrthoDB" id="73875at2759"/>
<comment type="caution">
    <text evidence="4">The sequence shown here is derived from an EMBL/GenBank/DDBJ whole genome shotgun (WGS) entry which is preliminary data.</text>
</comment>
<sequence length="582" mass="59965">MFSPFLLLIPFLTGINAANDWSKPCISGSCSYDLTTNGTASGTVTIWGAATAISDITTAADWEILGCDPTALSQSIRLVCKSADSKKCDHLYDANGAVGKIVRLPENCGKNAFARVSKAWVPADQSIPAGVKPRIVRRDGKAPQVKALALDTNFASVDQTKTGVVNIMIQGANVPGAKSATPLNVPPSRRHTRLSQRSLLGSVKDALKSVVSNSISAKKTVNLKPLDVKKTIPLINKSVSCGATTARLSATLDASAHAVASIGVAAAGTIIPPKLTDFGLVTGLTASVNGVLDINADVAGSIDSGKIQLVNVGVPGLDFPGILTIGPSFQVNAQLTGAFDVNLDMKVGIVFNVDNAQIAFPPGSSANPAGKAFSVGNTPLTLSASPSVKATGTVAAHLIPSLNLGISALGGKAEATVHMDLDTSASLKLSLEASANAATTLLTKTPAPAATGASAGAAVANAAAAAGQGGSGAGERGAGGSCRAQESERERQAGGDGQLRRVRRGGRGGRCERRRGRELLRPVQQEREQVAVQQGVRDIQEMFRLCEALGPRTRFRPRYRASRAVLPCGEGRRACCCGGWHC</sequence>
<keyword evidence="5" id="KW-1185">Reference proteome</keyword>
<accession>A0A8H6S3R3</accession>
<proteinExistence type="predicted"/>
<feature type="signal peptide" evidence="2">
    <location>
        <begin position="1"/>
        <end position="17"/>
    </location>
</feature>
<evidence type="ECO:0000256" key="2">
    <source>
        <dbReference type="SAM" id="SignalP"/>
    </source>
</evidence>
<dbReference type="AlphaFoldDB" id="A0A8H6S3R3"/>
<organism evidence="4 5">
    <name type="scientific">Mycena indigotica</name>
    <dbReference type="NCBI Taxonomy" id="2126181"/>
    <lineage>
        <taxon>Eukaryota</taxon>
        <taxon>Fungi</taxon>
        <taxon>Dikarya</taxon>
        <taxon>Basidiomycota</taxon>
        <taxon>Agaricomycotina</taxon>
        <taxon>Agaricomycetes</taxon>
        <taxon>Agaricomycetidae</taxon>
        <taxon>Agaricales</taxon>
        <taxon>Marasmiineae</taxon>
        <taxon>Mycenaceae</taxon>
        <taxon>Mycena</taxon>
    </lineage>
</organism>
<dbReference type="Pfam" id="PF23865">
    <property type="entry name" value="DUF7223"/>
    <property type="match status" value="1"/>
</dbReference>
<dbReference type="GeneID" id="59351443"/>
<dbReference type="Proteomes" id="UP000636479">
    <property type="component" value="Unassembled WGS sequence"/>
</dbReference>
<feature type="region of interest" description="Disordered" evidence="1">
    <location>
        <begin position="467"/>
        <end position="518"/>
    </location>
</feature>
<feature type="domain" description="DUF7223" evidence="3">
    <location>
        <begin position="283"/>
        <end position="469"/>
    </location>
</feature>
<feature type="compositionally biased region" description="Basic and acidic residues" evidence="1">
    <location>
        <begin position="509"/>
        <end position="518"/>
    </location>
</feature>
<keyword evidence="2" id="KW-0732">Signal</keyword>
<evidence type="ECO:0000313" key="4">
    <source>
        <dbReference type="EMBL" id="KAF7292168.1"/>
    </source>
</evidence>
<feature type="compositionally biased region" description="Gly residues" evidence="1">
    <location>
        <begin position="467"/>
        <end position="480"/>
    </location>
</feature>
<reference evidence="4" key="1">
    <citation type="submission" date="2020-05" db="EMBL/GenBank/DDBJ databases">
        <title>Mycena genomes resolve the evolution of fungal bioluminescence.</title>
        <authorList>
            <person name="Tsai I.J."/>
        </authorList>
    </citation>
    <scope>NUCLEOTIDE SEQUENCE</scope>
    <source>
        <strain evidence="4">171206Taipei</strain>
    </source>
</reference>